<accession>A0AAV5K540</accession>
<dbReference type="Gene3D" id="3.20.20.80">
    <property type="entry name" value="Glycosidases"/>
    <property type="match status" value="1"/>
</dbReference>
<evidence type="ECO:0000256" key="5">
    <source>
        <dbReference type="ARBA" id="ARBA00022801"/>
    </source>
</evidence>
<dbReference type="Pfam" id="PF07983">
    <property type="entry name" value="X8"/>
    <property type="match status" value="1"/>
</dbReference>
<evidence type="ECO:0000256" key="8">
    <source>
        <dbReference type="RuleBase" id="RU004335"/>
    </source>
</evidence>
<evidence type="ECO:0000256" key="1">
    <source>
        <dbReference type="ARBA" id="ARBA00000382"/>
    </source>
</evidence>
<keyword evidence="7 9" id="KW-0326">Glycosidase</keyword>
<dbReference type="InterPro" id="IPR012946">
    <property type="entry name" value="X8"/>
</dbReference>
<keyword evidence="6" id="KW-1015">Disulfide bond</keyword>
<dbReference type="EC" id="3.2.1.39" evidence="3"/>
<keyword evidence="5 9" id="KW-0378">Hydrolase</keyword>
<dbReference type="EMBL" id="BPVZ01000049">
    <property type="protein sequence ID" value="GKV18030.1"/>
    <property type="molecule type" value="Genomic_DNA"/>
</dbReference>
<keyword evidence="13" id="KW-1185">Reference proteome</keyword>
<dbReference type="SMART" id="SM00768">
    <property type="entry name" value="X8"/>
    <property type="match status" value="1"/>
</dbReference>
<feature type="domain" description="X8" evidence="11">
    <location>
        <begin position="387"/>
        <end position="469"/>
    </location>
</feature>
<sequence length="469" mass="52191">MKSSFPMDNKRSSAKPLLFCLIMSCLLVGSWAQISNKIGINYGRFGNNLPSPYRSIEIIKSMKAGRVKLYDSDHEVLKLLSGTKLEVSIMIPNSDIINLGLEQTSADQWVEDNVVPYYPATMIRFILVGNRVLSHYSDHDREIWRHLVPAMRRVKAALRARYMRNIKVSTSLAMDILQSTFPPSNGTFRSDVSANVVAPLMHFLNSTNSYLFLNVYPYFPWSTNPKDISLDSALFEGNVSYKDPGSGLVYNNLLDQMLDSINFAMEKLGYPNVPLVISETGWPNSGDLDQIGANVHNAATYNRNLIGRMTANPPLGTPARPGVVIPTFIYSLFDENQKAGIGTERHWGLLRQDGTSIYDIDLSGERQESDYRPLPVTQNNEPYRGKIWCVAAAEANLTELGSALNFACNQGNGTCAALAPSRECYQPVSLVRHASYAFSSYWVQFRSLGASCYFNGLAVQTTTDPGNLF</sequence>
<dbReference type="PANTHER" id="PTHR32227">
    <property type="entry name" value="GLUCAN ENDO-1,3-BETA-GLUCOSIDASE BG1-RELATED-RELATED"/>
    <property type="match status" value="1"/>
</dbReference>
<comment type="catalytic activity">
    <reaction evidence="1">
        <text>Hydrolysis of (1-&gt;3)-beta-D-glucosidic linkages in (1-&gt;3)-beta-D-glucans.</text>
        <dbReference type="EC" id="3.2.1.39"/>
    </reaction>
</comment>
<evidence type="ECO:0000256" key="9">
    <source>
        <dbReference type="RuleBase" id="RU004336"/>
    </source>
</evidence>
<dbReference type="GO" id="GO:0042973">
    <property type="term" value="F:glucan endo-1,3-beta-D-glucosidase activity"/>
    <property type="evidence" value="ECO:0007669"/>
    <property type="project" value="UniProtKB-EC"/>
</dbReference>
<evidence type="ECO:0000256" key="3">
    <source>
        <dbReference type="ARBA" id="ARBA00012780"/>
    </source>
</evidence>
<name>A0AAV5K540_9ROSI</name>
<dbReference type="InterPro" id="IPR044965">
    <property type="entry name" value="Glyco_hydro_17_plant"/>
</dbReference>
<evidence type="ECO:0000259" key="11">
    <source>
        <dbReference type="SMART" id="SM00768"/>
    </source>
</evidence>
<keyword evidence="4 10" id="KW-0732">Signal</keyword>
<dbReference type="FunFam" id="3.20.20.80:FF:000005">
    <property type="entry name" value="Glucan endo-1,3-beta-glucosidase 14"/>
    <property type="match status" value="1"/>
</dbReference>
<dbReference type="InterPro" id="IPR017853">
    <property type="entry name" value="GH"/>
</dbReference>
<dbReference type="Gene3D" id="1.20.58.1040">
    <property type="match status" value="1"/>
</dbReference>
<protein>
    <recommendedName>
        <fullName evidence="3">glucan endo-1,3-beta-D-glucosidase</fullName>
        <ecNumber evidence="3">3.2.1.39</ecNumber>
    </recommendedName>
</protein>
<feature type="chain" id="PRO_5043450537" description="glucan endo-1,3-beta-D-glucosidase" evidence="10">
    <location>
        <begin position="33"/>
        <end position="469"/>
    </location>
</feature>
<evidence type="ECO:0000256" key="10">
    <source>
        <dbReference type="SAM" id="SignalP"/>
    </source>
</evidence>
<comment type="similarity">
    <text evidence="2 8">Belongs to the glycosyl hydrolase 17 family.</text>
</comment>
<evidence type="ECO:0000256" key="2">
    <source>
        <dbReference type="ARBA" id="ARBA00008773"/>
    </source>
</evidence>
<feature type="signal peptide" evidence="10">
    <location>
        <begin position="1"/>
        <end position="32"/>
    </location>
</feature>
<dbReference type="PROSITE" id="PS00587">
    <property type="entry name" value="GLYCOSYL_HYDROL_F17"/>
    <property type="match status" value="1"/>
</dbReference>
<gene>
    <name evidence="12" type="ORF">SLEP1_g28460</name>
</gene>
<organism evidence="12 13">
    <name type="scientific">Rubroshorea leprosula</name>
    <dbReference type="NCBI Taxonomy" id="152421"/>
    <lineage>
        <taxon>Eukaryota</taxon>
        <taxon>Viridiplantae</taxon>
        <taxon>Streptophyta</taxon>
        <taxon>Embryophyta</taxon>
        <taxon>Tracheophyta</taxon>
        <taxon>Spermatophyta</taxon>
        <taxon>Magnoliopsida</taxon>
        <taxon>eudicotyledons</taxon>
        <taxon>Gunneridae</taxon>
        <taxon>Pentapetalae</taxon>
        <taxon>rosids</taxon>
        <taxon>malvids</taxon>
        <taxon>Malvales</taxon>
        <taxon>Dipterocarpaceae</taxon>
        <taxon>Rubroshorea</taxon>
    </lineage>
</organism>
<evidence type="ECO:0000313" key="12">
    <source>
        <dbReference type="EMBL" id="GKV18030.1"/>
    </source>
</evidence>
<evidence type="ECO:0000256" key="7">
    <source>
        <dbReference type="ARBA" id="ARBA00023295"/>
    </source>
</evidence>
<evidence type="ECO:0000256" key="4">
    <source>
        <dbReference type="ARBA" id="ARBA00022729"/>
    </source>
</evidence>
<proteinExistence type="inferred from homology"/>
<evidence type="ECO:0000256" key="6">
    <source>
        <dbReference type="ARBA" id="ARBA00023157"/>
    </source>
</evidence>
<reference evidence="12 13" key="1">
    <citation type="journal article" date="2021" name="Commun. Biol.">
        <title>The genome of Shorea leprosula (Dipterocarpaceae) highlights the ecological relevance of drought in aseasonal tropical rainforests.</title>
        <authorList>
            <person name="Ng K.K.S."/>
            <person name="Kobayashi M.J."/>
            <person name="Fawcett J.A."/>
            <person name="Hatakeyama M."/>
            <person name="Paape T."/>
            <person name="Ng C.H."/>
            <person name="Ang C.C."/>
            <person name="Tnah L.H."/>
            <person name="Lee C.T."/>
            <person name="Nishiyama T."/>
            <person name="Sese J."/>
            <person name="O'Brien M.J."/>
            <person name="Copetti D."/>
            <person name="Mohd Noor M.I."/>
            <person name="Ong R.C."/>
            <person name="Putra M."/>
            <person name="Sireger I.Z."/>
            <person name="Indrioko S."/>
            <person name="Kosugi Y."/>
            <person name="Izuno A."/>
            <person name="Isagi Y."/>
            <person name="Lee S.L."/>
            <person name="Shimizu K.K."/>
        </authorList>
    </citation>
    <scope>NUCLEOTIDE SEQUENCE [LARGE SCALE GENOMIC DNA]</scope>
    <source>
        <strain evidence="12">214</strain>
    </source>
</reference>
<dbReference type="AlphaFoldDB" id="A0AAV5K540"/>
<dbReference type="InterPro" id="IPR000490">
    <property type="entry name" value="Glyco_hydro_17"/>
</dbReference>
<dbReference type="GO" id="GO:0005975">
    <property type="term" value="P:carbohydrate metabolic process"/>
    <property type="evidence" value="ECO:0007669"/>
    <property type="project" value="InterPro"/>
</dbReference>
<dbReference type="SUPFAM" id="SSF51445">
    <property type="entry name" value="(Trans)glycosidases"/>
    <property type="match status" value="1"/>
</dbReference>
<dbReference type="Proteomes" id="UP001054252">
    <property type="component" value="Unassembled WGS sequence"/>
</dbReference>
<dbReference type="Pfam" id="PF00332">
    <property type="entry name" value="Glyco_hydro_17"/>
    <property type="match status" value="1"/>
</dbReference>
<evidence type="ECO:0000313" key="13">
    <source>
        <dbReference type="Proteomes" id="UP001054252"/>
    </source>
</evidence>
<comment type="caution">
    <text evidence="12">The sequence shown here is derived from an EMBL/GenBank/DDBJ whole genome shotgun (WGS) entry which is preliminary data.</text>
</comment>